<organism evidence="2 3">
    <name type="scientific">Aquimarina hainanensis</name>
    <dbReference type="NCBI Taxonomy" id="1578017"/>
    <lineage>
        <taxon>Bacteria</taxon>
        <taxon>Pseudomonadati</taxon>
        <taxon>Bacteroidota</taxon>
        <taxon>Flavobacteriia</taxon>
        <taxon>Flavobacteriales</taxon>
        <taxon>Flavobacteriaceae</taxon>
        <taxon>Aquimarina</taxon>
    </lineage>
</organism>
<keyword evidence="3" id="KW-1185">Reference proteome</keyword>
<accession>A0ABW5NB86</accession>
<sequence length="104" mass="12133">MVVLKKIKAATLIETLTASVLIIIVFMIASLSFNTVFSNHIRADKSAIDNRIKELEYFLIHDQIKIPYIEDFGQWEITIEKKKHLTVITSQREGEKLYKKEIIR</sequence>
<keyword evidence="1" id="KW-1133">Transmembrane helix</keyword>
<dbReference type="EMBL" id="JBHULX010000030">
    <property type="protein sequence ID" value="MFD2592111.1"/>
    <property type="molecule type" value="Genomic_DNA"/>
</dbReference>
<reference evidence="3" key="1">
    <citation type="journal article" date="2019" name="Int. J. Syst. Evol. Microbiol.">
        <title>The Global Catalogue of Microorganisms (GCM) 10K type strain sequencing project: providing services to taxonomists for standard genome sequencing and annotation.</title>
        <authorList>
            <consortium name="The Broad Institute Genomics Platform"/>
            <consortium name="The Broad Institute Genome Sequencing Center for Infectious Disease"/>
            <person name="Wu L."/>
            <person name="Ma J."/>
        </authorList>
    </citation>
    <scope>NUCLEOTIDE SEQUENCE [LARGE SCALE GENOMIC DNA]</scope>
    <source>
        <strain evidence="3">KCTC 42423</strain>
    </source>
</reference>
<dbReference type="Proteomes" id="UP001597459">
    <property type="component" value="Unassembled WGS sequence"/>
</dbReference>
<dbReference type="RefSeq" id="WP_176027053.1">
    <property type="nucleotide sequence ID" value="NZ_JBHSJV010000001.1"/>
</dbReference>
<protein>
    <recommendedName>
        <fullName evidence="4">Type II secretion system protein</fullName>
    </recommendedName>
</protein>
<comment type="caution">
    <text evidence="2">The sequence shown here is derived from an EMBL/GenBank/DDBJ whole genome shotgun (WGS) entry which is preliminary data.</text>
</comment>
<keyword evidence="1" id="KW-0812">Transmembrane</keyword>
<evidence type="ECO:0008006" key="4">
    <source>
        <dbReference type="Google" id="ProtNLM"/>
    </source>
</evidence>
<gene>
    <name evidence="2" type="ORF">ACFSTE_14830</name>
</gene>
<evidence type="ECO:0000313" key="3">
    <source>
        <dbReference type="Proteomes" id="UP001597459"/>
    </source>
</evidence>
<proteinExistence type="predicted"/>
<evidence type="ECO:0000256" key="1">
    <source>
        <dbReference type="SAM" id="Phobius"/>
    </source>
</evidence>
<keyword evidence="1" id="KW-0472">Membrane</keyword>
<name>A0ABW5NB86_9FLAO</name>
<feature type="transmembrane region" description="Helical" evidence="1">
    <location>
        <begin position="12"/>
        <end position="33"/>
    </location>
</feature>
<evidence type="ECO:0000313" key="2">
    <source>
        <dbReference type="EMBL" id="MFD2592111.1"/>
    </source>
</evidence>